<accession>A0AAE0B8W4</accession>
<evidence type="ECO:0000256" key="1">
    <source>
        <dbReference type="SAM" id="MobiDB-lite"/>
    </source>
</evidence>
<name>A0AAE0B8W4_9ROSI</name>
<reference evidence="2" key="1">
    <citation type="journal article" date="2023" name="Plant J.">
        <title>Genome sequences and population genomics provide insights into the demographic history, inbreeding, and mutation load of two 'living fossil' tree species of Dipteronia.</title>
        <authorList>
            <person name="Feng Y."/>
            <person name="Comes H.P."/>
            <person name="Chen J."/>
            <person name="Zhu S."/>
            <person name="Lu R."/>
            <person name="Zhang X."/>
            <person name="Li P."/>
            <person name="Qiu J."/>
            <person name="Olsen K.M."/>
            <person name="Qiu Y."/>
        </authorList>
    </citation>
    <scope>NUCLEOTIDE SEQUENCE</scope>
    <source>
        <strain evidence="2">NBL</strain>
    </source>
</reference>
<comment type="caution">
    <text evidence="2">The sequence shown here is derived from an EMBL/GenBank/DDBJ whole genome shotgun (WGS) entry which is preliminary data.</text>
</comment>
<keyword evidence="3" id="KW-1185">Reference proteome</keyword>
<organism evidence="2 3">
    <name type="scientific">Dipteronia sinensis</name>
    <dbReference type="NCBI Taxonomy" id="43782"/>
    <lineage>
        <taxon>Eukaryota</taxon>
        <taxon>Viridiplantae</taxon>
        <taxon>Streptophyta</taxon>
        <taxon>Embryophyta</taxon>
        <taxon>Tracheophyta</taxon>
        <taxon>Spermatophyta</taxon>
        <taxon>Magnoliopsida</taxon>
        <taxon>eudicotyledons</taxon>
        <taxon>Gunneridae</taxon>
        <taxon>Pentapetalae</taxon>
        <taxon>rosids</taxon>
        <taxon>malvids</taxon>
        <taxon>Sapindales</taxon>
        <taxon>Sapindaceae</taxon>
        <taxon>Hippocastanoideae</taxon>
        <taxon>Acereae</taxon>
        <taxon>Dipteronia</taxon>
    </lineage>
</organism>
<dbReference type="Proteomes" id="UP001281410">
    <property type="component" value="Unassembled WGS sequence"/>
</dbReference>
<dbReference type="PANTHER" id="PTHR33103:SF19">
    <property type="entry name" value="OS09G0544700 PROTEIN"/>
    <property type="match status" value="1"/>
</dbReference>
<dbReference type="InterPro" id="IPR007750">
    <property type="entry name" value="DUF674"/>
</dbReference>
<evidence type="ECO:0000313" key="3">
    <source>
        <dbReference type="Proteomes" id="UP001281410"/>
    </source>
</evidence>
<evidence type="ECO:0008006" key="4">
    <source>
        <dbReference type="Google" id="ProtNLM"/>
    </source>
</evidence>
<feature type="region of interest" description="Disordered" evidence="1">
    <location>
        <begin position="648"/>
        <end position="669"/>
    </location>
</feature>
<dbReference type="PANTHER" id="PTHR33103">
    <property type="entry name" value="OS01G0153900 PROTEIN"/>
    <property type="match status" value="1"/>
</dbReference>
<dbReference type="Pfam" id="PF05056">
    <property type="entry name" value="DUF674"/>
    <property type="match status" value="3"/>
</dbReference>
<proteinExistence type="predicted"/>
<feature type="compositionally biased region" description="Low complexity" evidence="1">
    <location>
        <begin position="649"/>
        <end position="668"/>
    </location>
</feature>
<protein>
    <recommendedName>
        <fullName evidence="4">DUF674 family protein</fullName>
    </recommendedName>
</protein>
<dbReference type="EMBL" id="JANJYJ010000001">
    <property type="protein sequence ID" value="KAK3232256.1"/>
    <property type="molecule type" value="Genomic_DNA"/>
</dbReference>
<gene>
    <name evidence="2" type="ORF">Dsin_004137</name>
</gene>
<evidence type="ECO:0000313" key="2">
    <source>
        <dbReference type="EMBL" id="KAK3232256.1"/>
    </source>
</evidence>
<sequence>MAASKVKLKHLIDTNNNEVLFAEAGKDFVDFLFYLLSLPISTVVRLLKKKGEVGCLSDLYDSLEKLNETYIQSTQNKSNLLYHKSSLCDSEYPLLLSGTADQHSTTTKKTANTTRNVYMCPTSYNSSYTRHVSDVPNYICPHCRVAMSYAIPLVNSTSSSAAANNTNTCSGNGSIGEGGFVKGVVTYMVMDNLEVKPMSTISSITLLNEFDVQNVRALKEKVVVLNVDEGLKLLKASLECKNALTSKKKFVFKKEKEKEVEDMAAPSKTSKVLLKLLIDTKGQRVLFAETSNDFVDFLFYILSLPVATVTKLLKKKGDVGCITDLYQSLENLNQTYMQPNQNKTSLLNPKSSLNANGLPLLLSDNQDQSTTTAQKFYQCGYSKHVSDVYNSACPCGNRMTTELTFVKSAAAAAKSSTATTVAVEEGFVKGVVTYMVMDNLEVKPMSTISSITLLNEFNVQNVGSLKEKIVVLGVDEVINIDYYFLFLMFELVLTILLLGGRLDMAASQVKLKLLIDSKSKKVLFAEAGKDFVDFLFYLLSLPVSTVVRLLKNEGEVGCLSDLYDSLENLNDTYIQPTQNKTNLLYHKSFLCGSEFPLLLSDNDQYSTRNVYMCPSSNNSYNTRHVSDVPNYMCPHCNETMNVKISLVNSSSSAPPTSSNTSTTSSGNSTGDGGFVKGVVTYMVMDNLEVMPMSTISSIALLNSFNVQNVCSLEEKVVALDVDEGLKLLKASLECKNVLTTVFLGNIVVEKEPEPQ</sequence>
<dbReference type="AlphaFoldDB" id="A0AAE0B8W4"/>